<reference evidence="1" key="1">
    <citation type="submission" date="2020-11" db="EMBL/GenBank/DDBJ databases">
        <authorList>
            <person name="Tran Van P."/>
        </authorList>
    </citation>
    <scope>NUCLEOTIDE SEQUENCE</scope>
</reference>
<gene>
    <name evidence="1" type="ORF">CTOB1V02_LOCUS2288</name>
</gene>
<dbReference type="EMBL" id="OB660348">
    <property type="protein sequence ID" value="CAD7224321.1"/>
    <property type="molecule type" value="Genomic_DNA"/>
</dbReference>
<dbReference type="SUPFAM" id="SSF49785">
    <property type="entry name" value="Galactose-binding domain-like"/>
    <property type="match status" value="1"/>
</dbReference>
<protein>
    <submittedName>
        <fullName evidence="1">Uncharacterized protein</fullName>
    </submittedName>
</protein>
<dbReference type="OrthoDB" id="6071166at2759"/>
<dbReference type="InterPro" id="IPR008979">
    <property type="entry name" value="Galactose-bd-like_sf"/>
</dbReference>
<dbReference type="Pfam" id="PF00754">
    <property type="entry name" value="F5_F8_type_C"/>
    <property type="match status" value="1"/>
</dbReference>
<dbReference type="SMART" id="SM00231">
    <property type="entry name" value="FA58C"/>
    <property type="match status" value="1"/>
</dbReference>
<dbReference type="InterPro" id="IPR000421">
    <property type="entry name" value="FA58C"/>
</dbReference>
<dbReference type="PROSITE" id="PS50022">
    <property type="entry name" value="FA58C_3"/>
    <property type="match status" value="1"/>
</dbReference>
<dbReference type="PROSITE" id="PS01286">
    <property type="entry name" value="FA58C_2"/>
    <property type="match status" value="1"/>
</dbReference>
<organism evidence="1">
    <name type="scientific">Cyprideis torosa</name>
    <dbReference type="NCBI Taxonomy" id="163714"/>
    <lineage>
        <taxon>Eukaryota</taxon>
        <taxon>Metazoa</taxon>
        <taxon>Ecdysozoa</taxon>
        <taxon>Arthropoda</taxon>
        <taxon>Crustacea</taxon>
        <taxon>Oligostraca</taxon>
        <taxon>Ostracoda</taxon>
        <taxon>Podocopa</taxon>
        <taxon>Podocopida</taxon>
        <taxon>Cytherocopina</taxon>
        <taxon>Cytheroidea</taxon>
        <taxon>Cytherideidae</taxon>
        <taxon>Cyprideis</taxon>
    </lineage>
</organism>
<proteinExistence type="predicted"/>
<sequence length="238" mass="26703">MGREGGPGMLPVSLTLPVDKEAEESRLGAVVGGTKVGSMEGGKYEGGKYEGGKYEGGKYQGLKHEGGKYEGCGEYEGGVRQEIKGGAWCPKHSIGPGTYEWLEVLFEAPLRVIRAVETQGRFGNGEGIEYSEEYRLQYWRPGFQEWRTYKDRDQKEIFPGNTNTYDEQKNILDPPIIASRVRFVPFSDHPRTVCLRVELHGCHYEAPQEKGRTPNESTFYLCQRSSPAFPAIPQSHIF</sequence>
<evidence type="ECO:0000313" key="1">
    <source>
        <dbReference type="EMBL" id="CAD7224321.1"/>
    </source>
</evidence>
<dbReference type="Gene3D" id="2.60.120.260">
    <property type="entry name" value="Galactose-binding domain-like"/>
    <property type="match status" value="1"/>
</dbReference>
<accession>A0A7R8ZJZ4</accession>
<dbReference type="AlphaFoldDB" id="A0A7R8ZJZ4"/>
<name>A0A7R8ZJZ4_9CRUS</name>
<dbReference type="PANTHER" id="PTHR24543:SF291">
    <property type="entry name" value="SMOKE ALARM, ISOFORM D"/>
    <property type="match status" value="1"/>
</dbReference>
<dbReference type="PANTHER" id="PTHR24543">
    <property type="entry name" value="MULTICOPPER OXIDASE-RELATED"/>
    <property type="match status" value="1"/>
</dbReference>